<gene>
    <name evidence="2" type="ORF">TRAPUB_8757</name>
</gene>
<keyword evidence="3" id="KW-1185">Reference proteome</keyword>
<sequence length="61" mass="6673">MLGGTSHIGAWTRCGSDAPSSKPQRLNGPLDEDVTENNFVDYVKNVDGGGREPEEFRDPRP</sequence>
<proteinExistence type="predicted"/>
<name>A0A1M2W4B9_TRAPU</name>
<evidence type="ECO:0000256" key="1">
    <source>
        <dbReference type="SAM" id="MobiDB-lite"/>
    </source>
</evidence>
<reference evidence="2 3" key="1">
    <citation type="submission" date="2016-10" db="EMBL/GenBank/DDBJ databases">
        <title>Genome sequence of the basidiomycete white-rot fungus Trametes pubescens.</title>
        <authorList>
            <person name="Makela M.R."/>
            <person name="Granchi Z."/>
            <person name="Peng M."/>
            <person name="De Vries R.P."/>
            <person name="Grigoriev I."/>
            <person name="Riley R."/>
            <person name="Hilden K."/>
        </authorList>
    </citation>
    <scope>NUCLEOTIDE SEQUENCE [LARGE SCALE GENOMIC DNA]</scope>
    <source>
        <strain evidence="2 3">FBCC735</strain>
    </source>
</reference>
<evidence type="ECO:0000313" key="3">
    <source>
        <dbReference type="Proteomes" id="UP000184267"/>
    </source>
</evidence>
<protein>
    <submittedName>
        <fullName evidence="2">Uncharacterized protein</fullName>
    </submittedName>
</protein>
<organism evidence="2 3">
    <name type="scientific">Trametes pubescens</name>
    <name type="common">White-rot fungus</name>
    <dbReference type="NCBI Taxonomy" id="154538"/>
    <lineage>
        <taxon>Eukaryota</taxon>
        <taxon>Fungi</taxon>
        <taxon>Dikarya</taxon>
        <taxon>Basidiomycota</taxon>
        <taxon>Agaricomycotina</taxon>
        <taxon>Agaricomycetes</taxon>
        <taxon>Polyporales</taxon>
        <taxon>Polyporaceae</taxon>
        <taxon>Trametes</taxon>
    </lineage>
</organism>
<dbReference type="AlphaFoldDB" id="A0A1M2W4B9"/>
<evidence type="ECO:0000313" key="2">
    <source>
        <dbReference type="EMBL" id="OJT14704.1"/>
    </source>
</evidence>
<accession>A0A1M2W4B9</accession>
<dbReference type="EMBL" id="MNAD01000252">
    <property type="protein sequence ID" value="OJT14704.1"/>
    <property type="molecule type" value="Genomic_DNA"/>
</dbReference>
<comment type="caution">
    <text evidence="2">The sequence shown here is derived from an EMBL/GenBank/DDBJ whole genome shotgun (WGS) entry which is preliminary data.</text>
</comment>
<feature type="region of interest" description="Disordered" evidence="1">
    <location>
        <begin position="1"/>
        <end position="36"/>
    </location>
</feature>
<dbReference type="Proteomes" id="UP000184267">
    <property type="component" value="Unassembled WGS sequence"/>
</dbReference>